<dbReference type="Pfam" id="PF04773">
    <property type="entry name" value="FecR"/>
    <property type="match status" value="1"/>
</dbReference>
<gene>
    <name evidence="3" type="ORF">HG66A1_13260</name>
</gene>
<dbReference type="GO" id="GO:0016989">
    <property type="term" value="F:sigma factor antagonist activity"/>
    <property type="evidence" value="ECO:0007669"/>
    <property type="project" value="TreeGrafter"/>
</dbReference>
<name>A0A517PJR9_9PLAN</name>
<dbReference type="AlphaFoldDB" id="A0A517PJR9"/>
<dbReference type="OrthoDB" id="240074at2"/>
<feature type="transmembrane region" description="Helical" evidence="1">
    <location>
        <begin position="95"/>
        <end position="117"/>
    </location>
</feature>
<dbReference type="InterPro" id="IPR006860">
    <property type="entry name" value="FecR"/>
</dbReference>
<dbReference type="RefSeq" id="WP_145181376.1">
    <property type="nucleotide sequence ID" value="NZ_CP036266.1"/>
</dbReference>
<keyword evidence="1" id="KW-0812">Transmembrane</keyword>
<dbReference type="Gene3D" id="2.60.120.200">
    <property type="match status" value="1"/>
</dbReference>
<dbReference type="PANTHER" id="PTHR30273:SF2">
    <property type="entry name" value="PROTEIN FECR"/>
    <property type="match status" value="1"/>
</dbReference>
<evidence type="ECO:0000259" key="2">
    <source>
        <dbReference type="Pfam" id="PF04773"/>
    </source>
</evidence>
<keyword evidence="1" id="KW-0472">Membrane</keyword>
<dbReference type="EMBL" id="CP036266">
    <property type="protein sequence ID" value="QDT19561.1"/>
    <property type="molecule type" value="Genomic_DNA"/>
</dbReference>
<keyword evidence="4" id="KW-1185">Reference proteome</keyword>
<keyword evidence="1" id="KW-1133">Transmembrane helix</keyword>
<reference evidence="3 4" key="1">
    <citation type="submission" date="2019-02" db="EMBL/GenBank/DDBJ databases">
        <title>Deep-cultivation of Planctomycetes and their phenomic and genomic characterization uncovers novel biology.</title>
        <authorList>
            <person name="Wiegand S."/>
            <person name="Jogler M."/>
            <person name="Boedeker C."/>
            <person name="Pinto D."/>
            <person name="Vollmers J."/>
            <person name="Rivas-Marin E."/>
            <person name="Kohn T."/>
            <person name="Peeters S.H."/>
            <person name="Heuer A."/>
            <person name="Rast P."/>
            <person name="Oberbeckmann S."/>
            <person name="Bunk B."/>
            <person name="Jeske O."/>
            <person name="Meyerdierks A."/>
            <person name="Storesund J.E."/>
            <person name="Kallscheuer N."/>
            <person name="Luecker S."/>
            <person name="Lage O.M."/>
            <person name="Pohl T."/>
            <person name="Merkel B.J."/>
            <person name="Hornburger P."/>
            <person name="Mueller R.-W."/>
            <person name="Bruemmer F."/>
            <person name="Labrenz M."/>
            <person name="Spormann A.M."/>
            <person name="Op den Camp H."/>
            <person name="Overmann J."/>
            <person name="Amann R."/>
            <person name="Jetten M.S.M."/>
            <person name="Mascher T."/>
            <person name="Medema M.H."/>
            <person name="Devos D.P."/>
            <person name="Kaster A.-K."/>
            <person name="Ovreas L."/>
            <person name="Rohde M."/>
            <person name="Galperin M.Y."/>
            <person name="Jogler C."/>
        </authorList>
    </citation>
    <scope>NUCLEOTIDE SEQUENCE [LARGE SCALE GENOMIC DNA]</scope>
    <source>
        <strain evidence="3 4">HG66A1</strain>
    </source>
</reference>
<evidence type="ECO:0000256" key="1">
    <source>
        <dbReference type="SAM" id="Phobius"/>
    </source>
</evidence>
<dbReference type="Proteomes" id="UP000320421">
    <property type="component" value="Chromosome"/>
</dbReference>
<evidence type="ECO:0000313" key="3">
    <source>
        <dbReference type="EMBL" id="QDT19561.1"/>
    </source>
</evidence>
<organism evidence="3 4">
    <name type="scientific">Gimesia chilikensis</name>
    <dbReference type="NCBI Taxonomy" id="2605989"/>
    <lineage>
        <taxon>Bacteria</taxon>
        <taxon>Pseudomonadati</taxon>
        <taxon>Planctomycetota</taxon>
        <taxon>Planctomycetia</taxon>
        <taxon>Planctomycetales</taxon>
        <taxon>Planctomycetaceae</taxon>
        <taxon>Gimesia</taxon>
    </lineage>
</organism>
<dbReference type="InterPro" id="IPR012373">
    <property type="entry name" value="Ferrdict_sens_TM"/>
</dbReference>
<accession>A0A517PJR9</accession>
<dbReference type="SUPFAM" id="SSF49899">
    <property type="entry name" value="Concanavalin A-like lectins/glucanases"/>
    <property type="match status" value="1"/>
</dbReference>
<dbReference type="Gene3D" id="2.60.120.1440">
    <property type="match status" value="1"/>
</dbReference>
<dbReference type="PANTHER" id="PTHR30273">
    <property type="entry name" value="PERIPLASMIC SIGNAL SENSOR AND SIGMA FACTOR ACTIVATOR FECR-RELATED"/>
    <property type="match status" value="1"/>
</dbReference>
<evidence type="ECO:0000313" key="4">
    <source>
        <dbReference type="Proteomes" id="UP000320421"/>
    </source>
</evidence>
<feature type="domain" description="FecR protein" evidence="2">
    <location>
        <begin position="189"/>
        <end position="246"/>
    </location>
</feature>
<proteinExistence type="predicted"/>
<dbReference type="InterPro" id="IPR013320">
    <property type="entry name" value="ConA-like_dom_sf"/>
</dbReference>
<protein>
    <submittedName>
        <fullName evidence="3">FecR protein</fullName>
    </submittedName>
</protein>
<sequence length="542" mass="60985">MLSPQEQEELMHLCWEYQYGSLNPRQAARLEKMVLSHDAARDLFVQYAGMCANLEWEGIVDPGPLGRSTTYDPLPSGELRTIPDYLPEKQGNRRWALLLSSATLFAFCLLGVGYLVYSQANRQNPPAYQAQIIRLQEAHWATGKRNWLQNQRLRTGDQLHLEQGLVELETVSGARIVLKGPARLNAIGSDQFRLNQGHLFAHVPPAARGLTIETPTSRVIDLGTRFGLVVNPSHETEVHVIQGLVRFNLLDTAREITETQDLTENTAVRVQPESKTITRIEASPEIFVQNLARNEPRIVAHWKLNEPESSVTARDSGDHQLDLNVMAETGHSPFTSKPAPHNSSTAAGPFRSQLHKLFRTLNTTEAELFDLKRFTITLWARNPSRDRQGDSDTLFHYRNTRLHSTSQLNLYSDSNSGRLGFGFLDAANQYHSWQTNQNIRWDQDRWYRIVFTYDANTAAPNDSIVTYTRTPEFSSTPDLQQTFTNIKDILPLSPGGVLAVGGSTLSDISRHWGGEIADVRFIRGIPDRFSNSQAQPALIADP</sequence>